<dbReference type="OrthoDB" id="10072022at2759"/>
<organism evidence="4 5">
    <name type="scientific">Coptotermes formosanus</name>
    <name type="common">Formosan subterranean termite</name>
    <dbReference type="NCBI Taxonomy" id="36987"/>
    <lineage>
        <taxon>Eukaryota</taxon>
        <taxon>Metazoa</taxon>
        <taxon>Ecdysozoa</taxon>
        <taxon>Arthropoda</taxon>
        <taxon>Hexapoda</taxon>
        <taxon>Insecta</taxon>
        <taxon>Pterygota</taxon>
        <taxon>Neoptera</taxon>
        <taxon>Polyneoptera</taxon>
        <taxon>Dictyoptera</taxon>
        <taxon>Blattodea</taxon>
        <taxon>Blattoidea</taxon>
        <taxon>Termitoidae</taxon>
        <taxon>Rhinotermitidae</taxon>
        <taxon>Coptotermes</taxon>
    </lineage>
</organism>
<evidence type="ECO:0000256" key="1">
    <source>
        <dbReference type="SAM" id="Coils"/>
    </source>
</evidence>
<reference evidence="5" key="1">
    <citation type="submission" date="2020-01" db="EMBL/GenBank/DDBJ databases">
        <title>Draft genome sequence of the Termite Coptotermes fromosanus.</title>
        <authorList>
            <person name="Itakura S."/>
            <person name="Yosikawa Y."/>
            <person name="Umezawa K."/>
        </authorList>
    </citation>
    <scope>NUCLEOTIDE SEQUENCE [LARGE SCALE GENOMIC DNA]</scope>
</reference>
<evidence type="ECO:0000256" key="2">
    <source>
        <dbReference type="SAM" id="MobiDB-lite"/>
    </source>
</evidence>
<feature type="transmembrane region" description="Helical" evidence="3">
    <location>
        <begin position="16"/>
        <end position="35"/>
    </location>
</feature>
<dbReference type="AlphaFoldDB" id="A0A6L2PXL0"/>
<gene>
    <name evidence="4" type="ORF">Cfor_01309</name>
</gene>
<keyword evidence="3" id="KW-1133">Transmembrane helix</keyword>
<sequence>MSLDNMRGSYGRCPPFLVAGLLVVCLILTFNWWSLSSQNYDLIKQLEELGEQLKISSDEQDLCVHQRLSAEGRVKVLEEEMAQVRVNLEQQRTDNDEMKKHMDTKDEKLREMKKEQDNIHKSASICKTELESLKKLQISKDGTIASLRLEKDQFTAQLEGKKEELQKLQNELEQVRASLKEASKNKQLNGVVLKGPTAGNSSNA</sequence>
<comment type="caution">
    <text evidence="4">The sequence shown here is derived from an EMBL/GenBank/DDBJ whole genome shotgun (WGS) entry which is preliminary data.</text>
</comment>
<evidence type="ECO:0000313" key="4">
    <source>
        <dbReference type="EMBL" id="GFG35205.1"/>
    </source>
</evidence>
<evidence type="ECO:0000313" key="5">
    <source>
        <dbReference type="Proteomes" id="UP000502823"/>
    </source>
</evidence>
<keyword evidence="3" id="KW-0472">Membrane</keyword>
<name>A0A6L2PXL0_COPFO</name>
<keyword evidence="3" id="KW-0812">Transmembrane</keyword>
<feature type="region of interest" description="Disordered" evidence="2">
    <location>
        <begin position="181"/>
        <end position="204"/>
    </location>
</feature>
<keyword evidence="1" id="KW-0175">Coiled coil</keyword>
<keyword evidence="5" id="KW-1185">Reference proteome</keyword>
<dbReference type="InParanoid" id="A0A6L2PXL0"/>
<feature type="coiled-coil region" evidence="1">
    <location>
        <begin position="67"/>
        <end position="118"/>
    </location>
</feature>
<accession>A0A6L2PXL0</accession>
<proteinExistence type="predicted"/>
<dbReference type="EMBL" id="BLKM01000530">
    <property type="protein sequence ID" value="GFG35205.1"/>
    <property type="molecule type" value="Genomic_DNA"/>
</dbReference>
<dbReference type="Proteomes" id="UP000502823">
    <property type="component" value="Unassembled WGS sequence"/>
</dbReference>
<evidence type="ECO:0000256" key="3">
    <source>
        <dbReference type="SAM" id="Phobius"/>
    </source>
</evidence>
<protein>
    <submittedName>
        <fullName evidence="4">Uncharacterized protein</fullName>
    </submittedName>
</protein>